<protein>
    <submittedName>
        <fullName evidence="1">Uncharacterized protein</fullName>
    </submittedName>
</protein>
<dbReference type="RefSeq" id="WP_066491619.1">
    <property type="nucleotide sequence ID" value="NZ_CP013389.1"/>
</dbReference>
<evidence type="ECO:0000313" key="1">
    <source>
        <dbReference type="EMBL" id="AOJ09638.1"/>
    </source>
</evidence>
<dbReference type="AlphaFoldDB" id="A0A1B4G167"/>
<reference evidence="1 2" key="1">
    <citation type="submission" date="2015-12" db="EMBL/GenBank/DDBJ databases">
        <title>Diversity of Burkholderia near neighbor genomes.</title>
        <authorList>
            <person name="Sahl J."/>
            <person name="Wagner D."/>
            <person name="Keim P."/>
        </authorList>
    </citation>
    <scope>NUCLEOTIDE SEQUENCE [LARGE SCALE GENOMIC DNA]</scope>
    <source>
        <strain evidence="1 2">BDU8</strain>
    </source>
</reference>
<proteinExistence type="predicted"/>
<sequence>MQRGRITEFLFDNGDYFVARTDMPGVRIGMVGGTCFELPAGHAYYDRVCEIANAVDAEEMFDELYAALIA</sequence>
<accession>A0A1B4G167</accession>
<evidence type="ECO:0000313" key="2">
    <source>
        <dbReference type="Proteomes" id="UP000067711"/>
    </source>
</evidence>
<dbReference type="EMBL" id="CP013389">
    <property type="protein sequence ID" value="AOJ09638.1"/>
    <property type="molecule type" value="Genomic_DNA"/>
</dbReference>
<dbReference type="Proteomes" id="UP000067711">
    <property type="component" value="Chromosome 1"/>
</dbReference>
<organism evidence="1 2">
    <name type="scientific">Burkholderia mayonis</name>
    <dbReference type="NCBI Taxonomy" id="1385591"/>
    <lineage>
        <taxon>Bacteria</taxon>
        <taxon>Pseudomonadati</taxon>
        <taxon>Pseudomonadota</taxon>
        <taxon>Betaproteobacteria</taxon>
        <taxon>Burkholderiales</taxon>
        <taxon>Burkholderiaceae</taxon>
        <taxon>Burkholderia</taxon>
        <taxon>pseudomallei group</taxon>
    </lineage>
</organism>
<gene>
    <name evidence="1" type="ORF">WS71_20200</name>
</gene>
<name>A0A1B4G167_9BURK</name>